<keyword evidence="4" id="KW-1185">Reference proteome</keyword>
<dbReference type="GO" id="GO:0030992">
    <property type="term" value="C:intraciliary transport particle B"/>
    <property type="evidence" value="ECO:0007669"/>
    <property type="project" value="InterPro"/>
</dbReference>
<reference evidence="3 4" key="2">
    <citation type="submission" date="2018-11" db="EMBL/GenBank/DDBJ databases">
        <authorList>
            <consortium name="Pathogen Informatics"/>
        </authorList>
    </citation>
    <scope>NUCLEOTIDE SEQUENCE [LARGE SCALE GENOMIC DNA]</scope>
</reference>
<dbReference type="OrthoDB" id="276029at2759"/>
<dbReference type="Proteomes" id="UP000267096">
    <property type="component" value="Unassembled WGS sequence"/>
</dbReference>
<dbReference type="WBParaSite" id="ASIM_0001751401-mRNA-1">
    <property type="protein sequence ID" value="ASIM_0001751401-mRNA-1"/>
    <property type="gene ID" value="ASIM_0001751401"/>
</dbReference>
<sequence length="334" mass="38278">MAMINERDRRDETTDKLSIYRHQASAVARKKNITAQKLHELRGELQQLESMVELKKNELKDKSGGSDVISSVQFKNYVNKLRSKTTSYKKKRAEIDDLKGENTILARTQDILKVKWNSLKERIETSGCTITELNTASNQYERPKTAKPSSENVDELKRMIKELSDRIDEKKNVNTELNDSCSQLNSEFLELNDKYSAKRRTYESMAATLENEFSRLQEDVKSMEQQLSTVNWKVFRSEIELEIQNAIIERLNDEQNGDQPKLAELIENEISRANMETENLNRQNSSSLPTGRSYEEAAEQVLSADTPIGDSNPTSANRPGTARRPVSRANMHRT</sequence>
<feature type="compositionally biased region" description="Polar residues" evidence="2">
    <location>
        <begin position="309"/>
        <end position="318"/>
    </location>
</feature>
<dbReference type="GO" id="GO:0060271">
    <property type="term" value="P:cilium assembly"/>
    <property type="evidence" value="ECO:0007669"/>
    <property type="project" value="InterPro"/>
</dbReference>
<feature type="coiled-coil region" evidence="1">
    <location>
        <begin position="31"/>
        <end position="58"/>
    </location>
</feature>
<evidence type="ECO:0000313" key="3">
    <source>
        <dbReference type="EMBL" id="VDK59041.1"/>
    </source>
</evidence>
<evidence type="ECO:0000256" key="1">
    <source>
        <dbReference type="SAM" id="Coils"/>
    </source>
</evidence>
<name>A0A0M3K972_ANISI</name>
<dbReference type="GO" id="GO:0042073">
    <property type="term" value="P:intraciliary transport"/>
    <property type="evidence" value="ECO:0007669"/>
    <property type="project" value="InterPro"/>
</dbReference>
<feature type="compositionally biased region" description="Polar residues" evidence="2">
    <location>
        <begin position="274"/>
        <end position="290"/>
    </location>
</feature>
<dbReference type="Gene3D" id="1.10.287.1490">
    <property type="match status" value="1"/>
</dbReference>
<dbReference type="InterPro" id="IPR029600">
    <property type="entry name" value="IFT81"/>
</dbReference>
<dbReference type="PANTHER" id="PTHR15614:SF2">
    <property type="entry name" value="INTRAFLAGELLAR TRANSPORT PROTEIN 81 HOMOLOG"/>
    <property type="match status" value="1"/>
</dbReference>
<accession>A0A0M3K972</accession>
<feature type="coiled-coil region" evidence="1">
    <location>
        <begin position="153"/>
        <end position="226"/>
    </location>
</feature>
<feature type="region of interest" description="Disordered" evidence="2">
    <location>
        <begin position="274"/>
        <end position="334"/>
    </location>
</feature>
<protein>
    <submittedName>
        <fullName evidence="5">SWI5-dependent HO expression protein 3</fullName>
    </submittedName>
</protein>
<organism evidence="5">
    <name type="scientific">Anisakis simplex</name>
    <name type="common">Herring worm</name>
    <dbReference type="NCBI Taxonomy" id="6269"/>
    <lineage>
        <taxon>Eukaryota</taxon>
        <taxon>Metazoa</taxon>
        <taxon>Ecdysozoa</taxon>
        <taxon>Nematoda</taxon>
        <taxon>Chromadorea</taxon>
        <taxon>Rhabditida</taxon>
        <taxon>Spirurina</taxon>
        <taxon>Ascaridomorpha</taxon>
        <taxon>Ascaridoidea</taxon>
        <taxon>Anisakidae</taxon>
        <taxon>Anisakis</taxon>
        <taxon>Anisakis simplex complex</taxon>
    </lineage>
</organism>
<dbReference type="GO" id="GO:0015631">
    <property type="term" value="F:tubulin binding"/>
    <property type="evidence" value="ECO:0007669"/>
    <property type="project" value="InterPro"/>
</dbReference>
<gene>
    <name evidence="3" type="ORF">ASIM_LOCUS16920</name>
</gene>
<proteinExistence type="predicted"/>
<dbReference type="PANTHER" id="PTHR15614">
    <property type="entry name" value="INTRAFLAGELLAR TRANSPORT PROTEIN 81 HOMOLOG"/>
    <property type="match status" value="1"/>
</dbReference>
<dbReference type="EMBL" id="UYRR01033556">
    <property type="protein sequence ID" value="VDK59041.1"/>
    <property type="molecule type" value="Genomic_DNA"/>
</dbReference>
<evidence type="ECO:0000313" key="4">
    <source>
        <dbReference type="Proteomes" id="UP000267096"/>
    </source>
</evidence>
<reference evidence="5" key="1">
    <citation type="submission" date="2017-02" db="UniProtKB">
        <authorList>
            <consortium name="WormBaseParasite"/>
        </authorList>
    </citation>
    <scope>IDENTIFICATION</scope>
</reference>
<dbReference type="AlphaFoldDB" id="A0A0M3K972"/>
<keyword evidence="1" id="KW-0175">Coiled coil</keyword>
<evidence type="ECO:0000256" key="2">
    <source>
        <dbReference type="SAM" id="MobiDB-lite"/>
    </source>
</evidence>
<dbReference type="GO" id="GO:0036064">
    <property type="term" value="C:ciliary basal body"/>
    <property type="evidence" value="ECO:0007669"/>
    <property type="project" value="TreeGrafter"/>
</dbReference>
<evidence type="ECO:0000313" key="5">
    <source>
        <dbReference type="WBParaSite" id="ASIM_0001751401-mRNA-1"/>
    </source>
</evidence>